<feature type="transmembrane region" description="Helical" evidence="8">
    <location>
        <begin position="188"/>
        <end position="208"/>
    </location>
</feature>
<feature type="transmembrane region" description="Helical" evidence="8">
    <location>
        <begin position="265"/>
        <end position="287"/>
    </location>
</feature>
<gene>
    <name evidence="10" type="ORF">BBJ29_008989</name>
    <name evidence="11" type="ORF">BBP00_00009367</name>
</gene>
<dbReference type="GO" id="GO:0016020">
    <property type="term" value="C:membrane"/>
    <property type="evidence" value="ECO:0007669"/>
    <property type="project" value="UniProtKB-SubCell"/>
</dbReference>
<comment type="caution">
    <text evidence="11">The sequence shown here is derived from an EMBL/GenBank/DDBJ whole genome shotgun (WGS) entry which is preliminary data.</text>
</comment>
<feature type="transmembrane region" description="Helical" evidence="8">
    <location>
        <begin position="307"/>
        <end position="325"/>
    </location>
</feature>
<keyword evidence="3 8" id="KW-0812">Transmembrane</keyword>
<feature type="transmembrane region" description="Helical" evidence="8">
    <location>
        <begin position="120"/>
        <end position="142"/>
    </location>
</feature>
<dbReference type="PROSITE" id="PS50255">
    <property type="entry name" value="CYTOCHROME_B5_2"/>
    <property type="match status" value="1"/>
</dbReference>
<keyword evidence="6" id="KW-0443">Lipid metabolism</keyword>
<feature type="domain" description="Cytochrome b5 heme-binding" evidence="9">
    <location>
        <begin position="8"/>
        <end position="81"/>
    </location>
</feature>
<dbReference type="OrthoDB" id="260519at2759"/>
<evidence type="ECO:0000313" key="10">
    <source>
        <dbReference type="EMBL" id="RLN50466.1"/>
    </source>
</evidence>
<evidence type="ECO:0000256" key="7">
    <source>
        <dbReference type="ARBA" id="ARBA00023136"/>
    </source>
</evidence>
<organism evidence="11 12">
    <name type="scientific">Phytophthora kernoviae</name>
    <dbReference type="NCBI Taxonomy" id="325452"/>
    <lineage>
        <taxon>Eukaryota</taxon>
        <taxon>Sar</taxon>
        <taxon>Stramenopiles</taxon>
        <taxon>Oomycota</taxon>
        <taxon>Peronosporomycetes</taxon>
        <taxon>Peronosporales</taxon>
        <taxon>Peronosporaceae</taxon>
        <taxon>Phytophthora</taxon>
    </lineage>
</organism>
<evidence type="ECO:0000256" key="8">
    <source>
        <dbReference type="SAM" id="Phobius"/>
    </source>
</evidence>
<keyword evidence="5" id="KW-0560">Oxidoreductase</keyword>
<keyword evidence="4 8" id="KW-1133">Transmembrane helix</keyword>
<proteinExistence type="inferred from homology"/>
<evidence type="ECO:0000256" key="1">
    <source>
        <dbReference type="ARBA" id="ARBA00004141"/>
    </source>
</evidence>
<evidence type="ECO:0000313" key="11">
    <source>
        <dbReference type="EMBL" id="RLN53350.1"/>
    </source>
</evidence>
<dbReference type="PIRSF" id="PIRSF015921">
    <property type="entry name" value="FA_sphinglp_des"/>
    <property type="match status" value="1"/>
</dbReference>
<dbReference type="PANTHER" id="PTHR19353">
    <property type="entry name" value="FATTY ACID DESATURASE 2"/>
    <property type="match status" value="1"/>
</dbReference>
<reference evidence="12 13" key="1">
    <citation type="submission" date="2018-07" db="EMBL/GenBank/DDBJ databases">
        <title>Genome sequencing of oomycete isolates from Chile give support for New Zealand origin for Phytophthora kernoviae and make available the first Nothophytophthora sp. genome.</title>
        <authorList>
            <person name="Studholme D.J."/>
            <person name="Sanfuentes E."/>
            <person name="Panda P."/>
            <person name="Hill R."/>
            <person name="Sambles C."/>
            <person name="Grant M."/>
            <person name="Williams N.M."/>
            <person name="Mcdougal R.L."/>
        </authorList>
    </citation>
    <scope>NUCLEOTIDE SEQUENCE [LARGE SCALE GENOMIC DNA]</scope>
    <source>
        <strain evidence="11">Chile6</strain>
        <strain evidence="10">Chile7</strain>
    </source>
</reference>
<dbReference type="PANTHER" id="PTHR19353:SF88">
    <property type="entry name" value="DELTA(5) FATTY ACID DESATURASE FAT-4"/>
    <property type="match status" value="1"/>
</dbReference>
<evidence type="ECO:0000259" key="9">
    <source>
        <dbReference type="PROSITE" id="PS50255"/>
    </source>
</evidence>
<dbReference type="SMART" id="SM01117">
    <property type="entry name" value="Cyt-b5"/>
    <property type="match status" value="1"/>
</dbReference>
<keyword evidence="7 8" id="KW-0472">Membrane</keyword>
<accession>A0A3F2RCW6</accession>
<dbReference type="CDD" id="cd03506">
    <property type="entry name" value="Delta6-FADS-like"/>
    <property type="match status" value="1"/>
</dbReference>
<dbReference type="AlphaFoldDB" id="A0A3F2RCW6"/>
<dbReference type="InterPro" id="IPR036400">
    <property type="entry name" value="Cyt_B5-like_heme/steroid_sf"/>
</dbReference>
<name>A0A3F2RCW6_9STRA</name>
<comment type="similarity">
    <text evidence="2">Belongs to the fatty acid desaturase type 1 family.</text>
</comment>
<dbReference type="SUPFAM" id="SSF55856">
    <property type="entry name" value="Cytochrome b5-like heme/steroid binding domain"/>
    <property type="match status" value="1"/>
</dbReference>
<evidence type="ECO:0000256" key="4">
    <source>
        <dbReference type="ARBA" id="ARBA00022989"/>
    </source>
</evidence>
<dbReference type="InterPro" id="IPR005804">
    <property type="entry name" value="FA_desaturase_dom"/>
</dbReference>
<evidence type="ECO:0000313" key="13">
    <source>
        <dbReference type="Proteomes" id="UP000284657"/>
    </source>
</evidence>
<dbReference type="InterPro" id="IPR012171">
    <property type="entry name" value="Fatty_acid_desaturase"/>
</dbReference>
<dbReference type="EMBL" id="MBDO02000631">
    <property type="protein sequence ID" value="RLN53350.1"/>
    <property type="molecule type" value="Genomic_DNA"/>
</dbReference>
<feature type="transmembrane region" description="Helical" evidence="8">
    <location>
        <begin position="148"/>
        <end position="167"/>
    </location>
</feature>
<sequence>MVDGPKPKRKISWQEIAQHSTYETAWIVIHHKVYDISKWDSHPGGMVMLSQAGEDATDIFTVCHPTSSWKLLEQFYIGDVDASTAPVKENLTEEQKQQKAKTEEFIGAYRRLRMKIKGMGLYDASMIYYAWKILSTFGIWLASVAICYYFDSWSMYMLAACVMGLFWQQSGWLAHDVLHHQVWDNHMIGNVMGVIIGDVWMGFSVQWWKNKHNFHHAVPNLIGDAKTKYLGDPDIDTMPLLAWSKHMASHAYESTWGPFFVRNQAVIYFPLLLFARFSWLLQSYYYVFKGFAFGQYDPVTLPNGEKLGLLVHYAWNVLLPILTGMSVLQGFAFFMISQMSCGGFLAAVFSVGHNGMSVYEREDKPDFWKLQVTTTRNITPGFFMDWFCGGLNYQIEHHLFPMMPRHNLEKVNPLVKSLCKEYNVRFYETGFYRGLVEVVDELADISKEFLLEFPAMITQVRVLPIAGSAFEHCQAPNQCKI</sequence>
<evidence type="ECO:0000256" key="3">
    <source>
        <dbReference type="ARBA" id="ARBA00022692"/>
    </source>
</evidence>
<dbReference type="GO" id="GO:0006629">
    <property type="term" value="P:lipid metabolic process"/>
    <property type="evidence" value="ECO:0007669"/>
    <property type="project" value="UniProtKB-KW"/>
</dbReference>
<dbReference type="Proteomes" id="UP000284657">
    <property type="component" value="Unassembled WGS sequence"/>
</dbReference>
<dbReference type="EMBL" id="MBAD02002022">
    <property type="protein sequence ID" value="RLN50466.1"/>
    <property type="molecule type" value="Genomic_DNA"/>
</dbReference>
<evidence type="ECO:0000256" key="2">
    <source>
        <dbReference type="ARBA" id="ARBA00009295"/>
    </source>
</evidence>
<protein>
    <recommendedName>
        <fullName evidence="9">Cytochrome b5 heme-binding domain-containing protein</fullName>
    </recommendedName>
</protein>
<dbReference type="InterPro" id="IPR001199">
    <property type="entry name" value="Cyt_B5-like_heme/steroid-bd"/>
</dbReference>
<dbReference type="Gene3D" id="3.10.120.10">
    <property type="entry name" value="Cytochrome b5-like heme/steroid binding domain"/>
    <property type="match status" value="1"/>
</dbReference>
<dbReference type="Pfam" id="PF00487">
    <property type="entry name" value="FA_desaturase"/>
    <property type="match status" value="1"/>
</dbReference>
<evidence type="ECO:0000256" key="5">
    <source>
        <dbReference type="ARBA" id="ARBA00023002"/>
    </source>
</evidence>
<evidence type="ECO:0000256" key="6">
    <source>
        <dbReference type="ARBA" id="ARBA00023098"/>
    </source>
</evidence>
<comment type="subcellular location">
    <subcellularLocation>
        <location evidence="1">Membrane</location>
        <topology evidence="1">Multi-pass membrane protein</topology>
    </subcellularLocation>
</comment>
<dbReference type="GO" id="GO:0016717">
    <property type="term" value="F:oxidoreductase activity, acting on paired donors, with oxidation of a pair of donors resulting in the reduction of molecular oxygen to two molecules of water"/>
    <property type="evidence" value="ECO:0007669"/>
    <property type="project" value="TreeGrafter"/>
</dbReference>
<dbReference type="Proteomes" id="UP000277300">
    <property type="component" value="Unassembled WGS sequence"/>
</dbReference>
<evidence type="ECO:0000313" key="12">
    <source>
        <dbReference type="Proteomes" id="UP000277300"/>
    </source>
</evidence>
<dbReference type="Pfam" id="PF00173">
    <property type="entry name" value="Cyt-b5"/>
    <property type="match status" value="1"/>
</dbReference>